<evidence type="ECO:0000256" key="3">
    <source>
        <dbReference type="SAM" id="MobiDB-lite"/>
    </source>
</evidence>
<feature type="region of interest" description="Disordered" evidence="3">
    <location>
        <begin position="130"/>
        <end position="279"/>
    </location>
</feature>
<dbReference type="FunFam" id="3.20.20.140:FF:000027">
    <property type="entry name" value="putative deoxyribonuclease TATDN2"/>
    <property type="match status" value="1"/>
</dbReference>
<feature type="region of interest" description="Disordered" evidence="3">
    <location>
        <begin position="500"/>
        <end position="538"/>
    </location>
</feature>
<feature type="compositionally biased region" description="Basic residues" evidence="3">
    <location>
        <begin position="209"/>
        <end position="220"/>
    </location>
</feature>
<feature type="compositionally biased region" description="Low complexity" evidence="3">
    <location>
        <begin position="739"/>
        <end position="749"/>
    </location>
</feature>
<proteinExistence type="inferred from homology"/>
<evidence type="ECO:0000313" key="5">
    <source>
        <dbReference type="RefSeq" id="XP_022082494.1"/>
    </source>
</evidence>
<feature type="compositionally biased region" description="Polar residues" evidence="3">
    <location>
        <begin position="724"/>
        <end position="737"/>
    </location>
</feature>
<name>A0A8B7XNV4_ACAPL</name>
<feature type="region of interest" description="Disordered" evidence="3">
    <location>
        <begin position="718"/>
        <end position="749"/>
    </location>
</feature>
<feature type="compositionally biased region" description="Polar residues" evidence="3">
    <location>
        <begin position="71"/>
        <end position="80"/>
    </location>
</feature>
<dbReference type="Gene3D" id="3.20.20.140">
    <property type="entry name" value="Metal-dependent hydrolases"/>
    <property type="match status" value="1"/>
</dbReference>
<feature type="compositionally biased region" description="Basic and acidic residues" evidence="3">
    <location>
        <begin position="331"/>
        <end position="368"/>
    </location>
</feature>
<keyword evidence="4" id="KW-1185">Reference proteome</keyword>
<dbReference type="OrthoDB" id="9980814at2759"/>
<dbReference type="PROSITE" id="PS01137">
    <property type="entry name" value="TATD_1"/>
    <property type="match status" value="1"/>
</dbReference>
<dbReference type="SUPFAM" id="SSF51556">
    <property type="entry name" value="Metallo-dependent hydrolases"/>
    <property type="match status" value="1"/>
</dbReference>
<feature type="compositionally biased region" description="Basic and acidic residues" evidence="3">
    <location>
        <begin position="294"/>
        <end position="309"/>
    </location>
</feature>
<evidence type="ECO:0000256" key="2">
    <source>
        <dbReference type="ARBA" id="ARBA00022801"/>
    </source>
</evidence>
<comment type="similarity">
    <text evidence="1">Belongs to the metallo-dependent hydrolases superfamily. TatD-type hydrolase family.</text>
</comment>
<feature type="compositionally biased region" description="Polar residues" evidence="3">
    <location>
        <begin position="516"/>
        <end position="536"/>
    </location>
</feature>
<feature type="compositionally biased region" description="Basic and acidic residues" evidence="3">
    <location>
        <begin position="567"/>
        <end position="588"/>
    </location>
</feature>
<reference evidence="5" key="1">
    <citation type="submission" date="2025-08" db="UniProtKB">
        <authorList>
            <consortium name="RefSeq"/>
        </authorList>
    </citation>
    <scope>IDENTIFICATION</scope>
</reference>
<evidence type="ECO:0000256" key="1">
    <source>
        <dbReference type="ARBA" id="ARBA00009275"/>
    </source>
</evidence>
<protein>
    <submittedName>
        <fullName evidence="5">Uncharacterized protein LOC110974876</fullName>
    </submittedName>
</protein>
<dbReference type="RefSeq" id="XP_022082494.1">
    <property type="nucleotide sequence ID" value="XM_022226802.1"/>
</dbReference>
<feature type="region of interest" description="Disordered" evidence="3">
    <location>
        <begin position="294"/>
        <end position="313"/>
    </location>
</feature>
<dbReference type="GeneID" id="110974876"/>
<dbReference type="InterPro" id="IPR018228">
    <property type="entry name" value="DNase_TatD-rel_CS"/>
</dbReference>
<accession>A0A8B7XNV4</accession>
<feature type="compositionally biased region" description="Basic and acidic residues" evidence="3">
    <location>
        <begin position="230"/>
        <end position="248"/>
    </location>
</feature>
<gene>
    <name evidence="5" type="primary">LOC110974876</name>
</gene>
<dbReference type="Proteomes" id="UP000694845">
    <property type="component" value="Unplaced"/>
</dbReference>
<dbReference type="PANTHER" id="PTHR46363:SF1">
    <property type="entry name" value="DEOXYRIBONUCLEASE TATDN2-RELATED"/>
    <property type="match status" value="1"/>
</dbReference>
<feature type="compositionally biased region" description="Polar residues" evidence="3">
    <location>
        <begin position="445"/>
        <end position="454"/>
    </location>
</feature>
<feature type="region of interest" description="Disordered" evidence="3">
    <location>
        <begin position="32"/>
        <end position="100"/>
    </location>
</feature>
<feature type="compositionally biased region" description="Polar residues" evidence="3">
    <location>
        <begin position="610"/>
        <end position="619"/>
    </location>
</feature>
<feature type="compositionally biased region" description="Polar residues" evidence="3">
    <location>
        <begin position="681"/>
        <end position="690"/>
    </location>
</feature>
<feature type="compositionally biased region" description="Low complexity" evidence="3">
    <location>
        <begin position="375"/>
        <end position="388"/>
    </location>
</feature>
<organism evidence="4 5">
    <name type="scientific">Acanthaster planci</name>
    <name type="common">Crown-of-thorns starfish</name>
    <dbReference type="NCBI Taxonomy" id="133434"/>
    <lineage>
        <taxon>Eukaryota</taxon>
        <taxon>Metazoa</taxon>
        <taxon>Echinodermata</taxon>
        <taxon>Eleutherozoa</taxon>
        <taxon>Asterozoa</taxon>
        <taxon>Asteroidea</taxon>
        <taxon>Valvatacea</taxon>
        <taxon>Valvatida</taxon>
        <taxon>Acanthasteridae</taxon>
        <taxon>Acanthaster</taxon>
    </lineage>
</organism>
<feature type="compositionally biased region" description="Basic and acidic residues" evidence="3">
    <location>
        <begin position="258"/>
        <end position="279"/>
    </location>
</feature>
<feature type="region of interest" description="Disordered" evidence="3">
    <location>
        <begin position="551"/>
        <end position="588"/>
    </location>
</feature>
<dbReference type="GO" id="GO:0016788">
    <property type="term" value="F:hydrolase activity, acting on ester bonds"/>
    <property type="evidence" value="ECO:0007669"/>
    <property type="project" value="InterPro"/>
</dbReference>
<dbReference type="PANTHER" id="PTHR46363">
    <property type="entry name" value="DEOXYRIBONUCLEASE TATDN2-RELATED"/>
    <property type="match status" value="1"/>
</dbReference>
<dbReference type="PROSITE" id="PS01091">
    <property type="entry name" value="TATD_3"/>
    <property type="match status" value="1"/>
</dbReference>
<feature type="region of interest" description="Disordered" evidence="3">
    <location>
        <begin position="673"/>
        <end position="705"/>
    </location>
</feature>
<feature type="region of interest" description="Disordered" evidence="3">
    <location>
        <begin position="601"/>
        <end position="620"/>
    </location>
</feature>
<dbReference type="CDD" id="cd01310">
    <property type="entry name" value="TatD_DNAse"/>
    <property type="match status" value="1"/>
</dbReference>
<dbReference type="OMA" id="RRNTTEM"/>
<sequence length="1342" mass="149197">MASSHGDKRELSFSEWCDKQFTNMYSHQEFVSSQHQSVGETSIKARLQVAPKQSEDNLGHKGHKRVGPVRSFSSQGTNPRSTDEAELQAAKSPSLERWPKFPSKVSEIEVSPSGIKWCNQMNTLSVSNGLLAAGSTPDAENTGVAQLEERKNLPKNQGTNNQRLKRSIGDGSDKIQMMEKHVSKVSVDCGSSGQESHTSKRTFSELSPGRKHTKGKKGKKRMIDSGRCPRKPEDVQHEDKQWKEDRKSASLRSQAESLPEKEQHENKEGRMSKKVEWKSTKGNTDVKVKYCKDCKKSQSGKVPEDEAKRVPSGKYDVELSAGIGNTEHELHLCTNEVRKTGIDDRSQRSGEGEKVAKVDQKTSGDKTSKLHPNLSSCDKSASGSSSGKSMERAKGHNSQRRMTDVENLRNTGTQLGEQKEGKKLSASPDYIPQQCRVTRPEGRSSVKSMQNTKGASIKDVQEKATEGKIAGVQSPSPRDKPSVAAHHLTKRVLESVLKPLCSSRSATKLRPKSGESAKTSRCTDQTRQMQRRSPWSATKVHLEHIYQAFGGVESGTSAEEEQSIPSADKESEAKARNECWDNSHPECPQDRRQLQEFLHEKTQHQEEADTQPQTASPRQMLNKDGKMAEMECCTAIHPPISVNAKVDSGSSKSDGPLRTVNFAPKFTPRTVSRITDKVKGDNNNSGVTSEKSSEDVARSSVTEKTQTKNDYIARWLENQDEPPQKNSFEVSTNQNLEPSEVSDSTSTSDEAWEQLVDSIMKGNDEEVFSSPYSKRVQQKWRTAGLVPVTPFQTGSLPMQVDFKPTTSVGQKNVATVSPYCIRPPAPQPTRSSACTWSGPMPGFRDGNKPLTPASPPFYPLRSVQGSLDGSHDAMGTMDSLSSFLEKQECSEKTPAKVLWRSPGEYPGKEDMCLSPTVMHTDAVPASSKTQKVQSMFNIPPRFLRLAQLKADKDQPVSVRMSSRLPSGSGCVYPKQVRQENLVSTSEVPTCTSAPQSASPSMVGTPSKSSYRSWISSSLGWSTQSLSRTPGTITPTRFTPWASRASPLSREKPSYHIPRDTVELSPVVDYPICSVPYVDTHCHIDFLYQRTEFSGTFEKFSKVNNFPQNYAGCLAVFCTPEGFEQGALWEDLVKEKNIWLAFGCHPHHAKSYDGIVEENIIRCMRHPKAIALGEIGLDYSNRCTSDRPLQLEVFRRQLHIALQMGKPLVIHSRDAEQDTLSVMKEMVPRNYKIHRHCFTGSPQEARNFFQAFPNSFIGLTALVTFPTAYPVHRTATEVPLSKILLETDAPYFLPKQCPRTMRWANPSMAVFVAVRIAQLRGLTLEDVLYAVRRNTTEMYESKP</sequence>
<dbReference type="Pfam" id="PF01026">
    <property type="entry name" value="TatD_DNase"/>
    <property type="match status" value="1"/>
</dbReference>
<dbReference type="InterPro" id="IPR032466">
    <property type="entry name" value="Metal_Hydrolase"/>
</dbReference>
<dbReference type="KEGG" id="aplc:110974876"/>
<evidence type="ECO:0000313" key="4">
    <source>
        <dbReference type="Proteomes" id="UP000694845"/>
    </source>
</evidence>
<feature type="compositionally biased region" description="Basic and acidic residues" evidence="3">
    <location>
        <begin position="167"/>
        <end position="182"/>
    </location>
</feature>
<dbReference type="InterPro" id="IPR001130">
    <property type="entry name" value="TatD-like"/>
</dbReference>
<keyword evidence="2" id="KW-0378">Hydrolase</keyword>
<feature type="region of interest" description="Disordered" evidence="3">
    <location>
        <begin position="985"/>
        <end position="1004"/>
    </location>
</feature>
<feature type="region of interest" description="Disordered" evidence="3">
    <location>
        <begin position="331"/>
        <end position="484"/>
    </location>
</feature>